<evidence type="ECO:0000256" key="2">
    <source>
        <dbReference type="SAM" id="MobiDB-lite"/>
    </source>
</evidence>
<proteinExistence type="inferred from homology"/>
<dbReference type="PANTHER" id="PTHR33392:SF6">
    <property type="entry name" value="POLYISOPRENYL-TEICHOIC ACID--PEPTIDOGLYCAN TEICHOIC ACID TRANSFERASE TAGU"/>
    <property type="match status" value="1"/>
</dbReference>
<evidence type="ECO:0000256" key="3">
    <source>
        <dbReference type="SAM" id="Phobius"/>
    </source>
</evidence>
<feature type="transmembrane region" description="Helical" evidence="3">
    <location>
        <begin position="63"/>
        <end position="84"/>
    </location>
</feature>
<accession>A0A975S794</accession>
<feature type="compositionally biased region" description="Acidic residues" evidence="2">
    <location>
        <begin position="471"/>
        <end position="482"/>
    </location>
</feature>
<comment type="similarity">
    <text evidence="1">Belongs to the LytR/CpsA/Psr (LCP) family.</text>
</comment>
<keyword evidence="3" id="KW-0812">Transmembrane</keyword>
<keyword evidence="3" id="KW-0472">Membrane</keyword>
<evidence type="ECO:0000256" key="1">
    <source>
        <dbReference type="ARBA" id="ARBA00006068"/>
    </source>
</evidence>
<keyword evidence="6" id="KW-1185">Reference proteome</keyword>
<feature type="region of interest" description="Disordered" evidence="2">
    <location>
        <begin position="1"/>
        <end position="27"/>
    </location>
</feature>
<gene>
    <name evidence="5" type="ORF">KG104_04870</name>
</gene>
<dbReference type="Gene3D" id="3.40.630.190">
    <property type="entry name" value="LCP protein"/>
    <property type="match status" value="1"/>
</dbReference>
<dbReference type="KEGG" id="asun:KG104_04870"/>
<feature type="region of interest" description="Disordered" evidence="2">
    <location>
        <begin position="458"/>
        <end position="521"/>
    </location>
</feature>
<name>A0A975S794_9MICC</name>
<dbReference type="Proteomes" id="UP000680588">
    <property type="component" value="Chromosome"/>
</dbReference>
<dbReference type="RefSeq" id="WP_104161684.1">
    <property type="nucleotide sequence ID" value="NZ_CP076456.1"/>
</dbReference>
<dbReference type="AlphaFoldDB" id="A0A975S794"/>
<feature type="transmembrane region" description="Helical" evidence="3">
    <location>
        <begin position="132"/>
        <end position="155"/>
    </location>
</feature>
<feature type="compositionally biased region" description="Low complexity" evidence="2">
    <location>
        <begin position="459"/>
        <end position="470"/>
    </location>
</feature>
<dbReference type="InterPro" id="IPR004474">
    <property type="entry name" value="LytR_CpsA_psr"/>
</dbReference>
<dbReference type="InterPro" id="IPR050922">
    <property type="entry name" value="LytR/CpsA/Psr_CW_biosynth"/>
</dbReference>
<evidence type="ECO:0000259" key="4">
    <source>
        <dbReference type="Pfam" id="PF03816"/>
    </source>
</evidence>
<keyword evidence="3" id="KW-1133">Transmembrane helix</keyword>
<dbReference type="PANTHER" id="PTHR33392">
    <property type="entry name" value="POLYISOPRENYL-TEICHOIC ACID--PEPTIDOGLYCAN TEICHOIC ACID TRANSFERASE TAGU"/>
    <property type="match status" value="1"/>
</dbReference>
<dbReference type="EMBL" id="CP076456">
    <property type="protein sequence ID" value="QWQ37111.1"/>
    <property type="molecule type" value="Genomic_DNA"/>
</dbReference>
<organism evidence="5 6">
    <name type="scientific">Arthrobacter sunyaminii</name>
    <dbReference type="NCBI Taxonomy" id="2816859"/>
    <lineage>
        <taxon>Bacteria</taxon>
        <taxon>Bacillati</taxon>
        <taxon>Actinomycetota</taxon>
        <taxon>Actinomycetes</taxon>
        <taxon>Micrococcales</taxon>
        <taxon>Micrococcaceae</taxon>
        <taxon>Arthrobacter</taxon>
    </lineage>
</organism>
<protein>
    <submittedName>
        <fullName evidence="5">LCP family protein</fullName>
    </submittedName>
</protein>
<reference evidence="5" key="1">
    <citation type="submission" date="2021-06" db="EMBL/GenBank/DDBJ databases">
        <title>Novel species in genus Arthrobacter.</title>
        <authorList>
            <person name="Zhang G."/>
        </authorList>
    </citation>
    <scope>NUCLEOTIDE SEQUENCE</scope>
    <source>
        <strain evidence="5">Zg-ZUI122</strain>
    </source>
</reference>
<feature type="transmembrane region" description="Helical" evidence="3">
    <location>
        <begin position="96"/>
        <end position="120"/>
    </location>
</feature>
<evidence type="ECO:0000313" key="6">
    <source>
        <dbReference type="Proteomes" id="UP000680588"/>
    </source>
</evidence>
<dbReference type="Pfam" id="PF03816">
    <property type="entry name" value="LytR_cpsA_psr"/>
    <property type="match status" value="1"/>
</dbReference>
<evidence type="ECO:0000313" key="5">
    <source>
        <dbReference type="EMBL" id="QWQ37111.1"/>
    </source>
</evidence>
<feature type="domain" description="Cell envelope-related transcriptional attenuator" evidence="4">
    <location>
        <begin position="196"/>
        <end position="377"/>
    </location>
</feature>
<feature type="transmembrane region" description="Helical" evidence="3">
    <location>
        <begin position="33"/>
        <end position="51"/>
    </location>
</feature>
<sequence length="550" mass="58588">MDPRNRENDGAGLLTDPVRNPQSAPPHTRTKRAFILLLLTLVLPGSAQVVAGNRRLGRRALQVTFTVWALVIAALVLAMTNRIMLVNLVTNGWTSFALMVLLGLLAVGWALLFLNTLRIIRPPLLERRMRPVIAGLLALLVVGTSGGLAYSAYMLNVGRHAVGSIFASGPSLDPVDGRYNFMLMGGDAGEDRTGLRPDSMSVISVDAKTGKSITFSLPRNFQNAPFPADSPLAEVYPDGYNCGDECILNSLYQTVMENYPDLYPGSADPGAEAMMDAASGILDLEVQAYVIVDMEGFSKLIDAMGGITIDVGGWVPITAGEIPGTNRHYPPDGWIAPGTQKMDGYTALWYARSREFVTDYHRIARQQCVQQAMVAQLDPATLLTRFQAIASAGEQIVKTDLPQDQLGSFLDLALKAKGQPMERLTIGPPDFGTAADNFVTYPDFDQIHARVAGMISGQAAEPEPAAPAEAPAEEAPAEEAPADDSGAPAPETGTDTGADIGTETGELADPGAGAAEQPEITQEYLQYLAEIQDDATLGTLLSNNGNCSPG</sequence>